<keyword evidence="3" id="KW-1185">Reference proteome</keyword>
<accession>A0A4Y2TZJ7</accession>
<evidence type="ECO:0000313" key="1">
    <source>
        <dbReference type="EMBL" id="GBO06115.1"/>
    </source>
</evidence>
<dbReference type="EMBL" id="BGPR01032542">
    <property type="protein sequence ID" value="GBO06121.1"/>
    <property type="molecule type" value="Genomic_DNA"/>
</dbReference>
<gene>
    <name evidence="2" type="ORF">AVEN_201658_1</name>
    <name evidence="1" type="ORF">AVEN_238034_1</name>
</gene>
<evidence type="ECO:0000313" key="2">
    <source>
        <dbReference type="EMBL" id="GBO06121.1"/>
    </source>
</evidence>
<sequence length="97" mass="10733">MTIADINESFVVNAFPEGDANGSLASVLRVQQRCNRKPLSKENPPKHRVRLENKVRFFAKLENCANHPKSCQISAILNGVKMAAILMTAIVKNVNSK</sequence>
<proteinExistence type="predicted"/>
<reference evidence="1 3" key="1">
    <citation type="journal article" date="2019" name="Sci. Rep.">
        <title>Orb-weaving spider Araneus ventricosus genome elucidates the spidroin gene catalogue.</title>
        <authorList>
            <person name="Kono N."/>
            <person name="Nakamura H."/>
            <person name="Ohtoshi R."/>
            <person name="Moran D.A.P."/>
            <person name="Shinohara A."/>
            <person name="Yoshida Y."/>
            <person name="Fujiwara M."/>
            <person name="Mori M."/>
            <person name="Tomita M."/>
            <person name="Arakawa K."/>
        </authorList>
    </citation>
    <scope>NUCLEOTIDE SEQUENCE [LARGE SCALE GENOMIC DNA]</scope>
</reference>
<dbReference type="Proteomes" id="UP000499080">
    <property type="component" value="Unassembled WGS sequence"/>
</dbReference>
<dbReference type="EMBL" id="BGPR01032539">
    <property type="protein sequence ID" value="GBO06115.1"/>
    <property type="molecule type" value="Genomic_DNA"/>
</dbReference>
<protein>
    <submittedName>
        <fullName evidence="1">Uncharacterized protein</fullName>
    </submittedName>
</protein>
<name>A0A4Y2TZJ7_ARAVE</name>
<dbReference type="AlphaFoldDB" id="A0A4Y2TZJ7"/>
<comment type="caution">
    <text evidence="1">The sequence shown here is derived from an EMBL/GenBank/DDBJ whole genome shotgun (WGS) entry which is preliminary data.</text>
</comment>
<evidence type="ECO:0000313" key="3">
    <source>
        <dbReference type="Proteomes" id="UP000499080"/>
    </source>
</evidence>
<organism evidence="1 3">
    <name type="scientific">Araneus ventricosus</name>
    <name type="common">Orbweaver spider</name>
    <name type="synonym">Epeira ventricosa</name>
    <dbReference type="NCBI Taxonomy" id="182803"/>
    <lineage>
        <taxon>Eukaryota</taxon>
        <taxon>Metazoa</taxon>
        <taxon>Ecdysozoa</taxon>
        <taxon>Arthropoda</taxon>
        <taxon>Chelicerata</taxon>
        <taxon>Arachnida</taxon>
        <taxon>Araneae</taxon>
        <taxon>Araneomorphae</taxon>
        <taxon>Entelegynae</taxon>
        <taxon>Araneoidea</taxon>
        <taxon>Araneidae</taxon>
        <taxon>Araneus</taxon>
    </lineage>
</organism>